<evidence type="ECO:0000256" key="7">
    <source>
        <dbReference type="ARBA" id="ARBA00023177"/>
    </source>
</evidence>
<feature type="transmembrane region" description="Helical" evidence="8">
    <location>
        <begin position="184"/>
        <end position="206"/>
    </location>
</feature>
<dbReference type="InterPro" id="IPR019879">
    <property type="entry name" value="Ammonium_transptr_marine"/>
</dbReference>
<keyword evidence="4 8" id="KW-0812">Transmembrane</keyword>
<evidence type="ECO:0000256" key="3">
    <source>
        <dbReference type="ARBA" id="ARBA00022448"/>
    </source>
</evidence>
<feature type="signal peptide" evidence="9">
    <location>
        <begin position="1"/>
        <end position="23"/>
    </location>
</feature>
<dbReference type="Pfam" id="PF00909">
    <property type="entry name" value="Ammonium_transp"/>
    <property type="match status" value="1"/>
</dbReference>
<evidence type="ECO:0000256" key="5">
    <source>
        <dbReference type="ARBA" id="ARBA00022989"/>
    </source>
</evidence>
<dbReference type="Gene3D" id="1.10.3430.10">
    <property type="entry name" value="Ammonium transporter AmtB like domains"/>
    <property type="match status" value="1"/>
</dbReference>
<reference evidence="11 12" key="1">
    <citation type="submission" date="2023-12" db="EMBL/GenBank/DDBJ databases">
        <title>Description of Novel Strain Fulvimarina sp. 2208YS6-2-32 isolated from Uroteuthis (Photololigo) edulis.</title>
        <authorList>
            <person name="Park J.-S."/>
        </authorList>
    </citation>
    <scope>NUCLEOTIDE SEQUENCE [LARGE SCALE GENOMIC DNA]</scope>
    <source>
        <strain evidence="11 12">2208YS6-2-32</strain>
    </source>
</reference>
<feature type="transmembrane region" description="Helical" evidence="8">
    <location>
        <begin position="348"/>
        <end position="370"/>
    </location>
</feature>
<feature type="domain" description="Ammonium transporter AmtB-like" evidence="10">
    <location>
        <begin position="70"/>
        <end position="456"/>
    </location>
</feature>
<comment type="similarity">
    <text evidence="2">Belongs to the ammonia transporter channel (TC 1.A.11.2) family.</text>
</comment>
<comment type="subcellular location">
    <subcellularLocation>
        <location evidence="1">Membrane</location>
        <topology evidence="1">Multi-pass membrane protein</topology>
    </subcellularLocation>
</comment>
<evidence type="ECO:0000313" key="12">
    <source>
        <dbReference type="Proteomes" id="UP001294412"/>
    </source>
</evidence>
<dbReference type="PANTHER" id="PTHR11730">
    <property type="entry name" value="AMMONIUM TRANSPORTER"/>
    <property type="match status" value="1"/>
</dbReference>
<keyword evidence="3" id="KW-0813">Transport</keyword>
<keyword evidence="6 8" id="KW-0472">Membrane</keyword>
<dbReference type="RefSeq" id="WP_322186971.1">
    <property type="nucleotide sequence ID" value="NZ_JAXLPB010000003.1"/>
</dbReference>
<feature type="transmembrane region" description="Helical" evidence="8">
    <location>
        <begin position="105"/>
        <end position="123"/>
    </location>
</feature>
<feature type="transmembrane region" description="Helical" evidence="8">
    <location>
        <begin position="61"/>
        <end position="84"/>
    </location>
</feature>
<dbReference type="PANTHER" id="PTHR11730:SF62">
    <property type="entry name" value="AMMONIUM TRANSPORTER SLL1017-RELATED"/>
    <property type="match status" value="1"/>
</dbReference>
<evidence type="ECO:0000256" key="6">
    <source>
        <dbReference type="ARBA" id="ARBA00023136"/>
    </source>
</evidence>
<keyword evidence="9" id="KW-0732">Signal</keyword>
<keyword evidence="5 8" id="KW-1133">Transmembrane helix</keyword>
<feature type="chain" id="PRO_5045529732" evidence="9">
    <location>
        <begin position="24"/>
        <end position="464"/>
    </location>
</feature>
<evidence type="ECO:0000256" key="9">
    <source>
        <dbReference type="SAM" id="SignalP"/>
    </source>
</evidence>
<sequence>MNFRTLIYLSAIGVGLTATAAFAQDAAAPAADAAAQAASPAADAAAPAADAAAAGAPSDQVAYIFNTLLFLVGGFLVMWMAAGFAMLEAGLVRSKNVSMQCLKNIALYSTAGIMFWACGYSLMYSGVDGGYFGTIAPYAFDPVGGNALDTGYSTASDWFFQMVFVATAASIVSGTLAERIKLGSFMVFTIVLTGFIYPIAGSWQWGGGWLSEMGFSDFAGSTLVHSVGGWAALAGVLLLGSRTGRFAADGRGVPMPGSSIPLATLGTFILWLGWFGFNGASQLAMGTISDASDVSRIFANTNLAAAGGVVVTMILLQVIYKRVDVTMVLNGALAGLVSITAEPLQPEAWQAILIGGVGGVIVVVAVPLLDKLQIDDVVGAIPVHLLAGIWGTIIVPATNSETSYLTQLIGIAAYGVFTFVVSLVVWGIIKAIMGMRVSAEEESLGLDRTEVGVEAYPEFATGQR</sequence>
<proteinExistence type="inferred from homology"/>
<feature type="transmembrane region" description="Helical" evidence="8">
    <location>
        <begin position="158"/>
        <end position="177"/>
    </location>
</feature>
<protein>
    <submittedName>
        <fullName evidence="11">Ammonium transporter</fullName>
    </submittedName>
</protein>
<organism evidence="11 12">
    <name type="scientific">Fulvimarina uroteuthidis</name>
    <dbReference type="NCBI Taxonomy" id="3098149"/>
    <lineage>
        <taxon>Bacteria</taxon>
        <taxon>Pseudomonadati</taxon>
        <taxon>Pseudomonadota</taxon>
        <taxon>Alphaproteobacteria</taxon>
        <taxon>Hyphomicrobiales</taxon>
        <taxon>Aurantimonadaceae</taxon>
        <taxon>Fulvimarina</taxon>
    </lineage>
</organism>
<evidence type="ECO:0000256" key="1">
    <source>
        <dbReference type="ARBA" id="ARBA00004141"/>
    </source>
</evidence>
<dbReference type="NCBIfam" id="TIGR03644">
    <property type="entry name" value="marine_trans_1"/>
    <property type="match status" value="1"/>
</dbReference>
<evidence type="ECO:0000256" key="4">
    <source>
        <dbReference type="ARBA" id="ARBA00022692"/>
    </source>
</evidence>
<evidence type="ECO:0000259" key="10">
    <source>
        <dbReference type="Pfam" id="PF00909"/>
    </source>
</evidence>
<name>A0ABU5I305_9HYPH</name>
<dbReference type="InterPro" id="IPR024041">
    <property type="entry name" value="NH4_transpt_AmtB-like_dom"/>
</dbReference>
<feature type="transmembrane region" description="Helical" evidence="8">
    <location>
        <begin position="404"/>
        <end position="429"/>
    </location>
</feature>
<feature type="transmembrane region" description="Helical" evidence="8">
    <location>
        <begin position="323"/>
        <end position="342"/>
    </location>
</feature>
<dbReference type="InterPro" id="IPR018047">
    <property type="entry name" value="Ammonium_transpt_CS"/>
</dbReference>
<evidence type="ECO:0000256" key="8">
    <source>
        <dbReference type="SAM" id="Phobius"/>
    </source>
</evidence>
<feature type="transmembrane region" description="Helical" evidence="8">
    <location>
        <begin position="297"/>
        <end position="316"/>
    </location>
</feature>
<feature type="transmembrane region" description="Helical" evidence="8">
    <location>
        <begin position="218"/>
        <end position="239"/>
    </location>
</feature>
<dbReference type="Proteomes" id="UP001294412">
    <property type="component" value="Unassembled WGS sequence"/>
</dbReference>
<evidence type="ECO:0000313" key="11">
    <source>
        <dbReference type="EMBL" id="MDY8109480.1"/>
    </source>
</evidence>
<accession>A0ABU5I305</accession>
<comment type="caution">
    <text evidence="11">The sequence shown here is derived from an EMBL/GenBank/DDBJ whole genome shotgun (WGS) entry which is preliminary data.</text>
</comment>
<keyword evidence="12" id="KW-1185">Reference proteome</keyword>
<dbReference type="InterPro" id="IPR029020">
    <property type="entry name" value="Ammonium/urea_transptr"/>
</dbReference>
<gene>
    <name evidence="11" type="ORF">U0C82_10045</name>
</gene>
<dbReference type="SUPFAM" id="SSF111352">
    <property type="entry name" value="Ammonium transporter"/>
    <property type="match status" value="1"/>
</dbReference>
<keyword evidence="7" id="KW-0924">Ammonia transport</keyword>
<feature type="transmembrane region" description="Helical" evidence="8">
    <location>
        <begin position="260"/>
        <end position="277"/>
    </location>
</feature>
<dbReference type="PROSITE" id="PS01219">
    <property type="entry name" value="AMMONIUM_TRANSP"/>
    <property type="match status" value="1"/>
</dbReference>
<evidence type="ECO:0000256" key="2">
    <source>
        <dbReference type="ARBA" id="ARBA00005887"/>
    </source>
</evidence>
<dbReference type="EMBL" id="JAXLPB010000003">
    <property type="protein sequence ID" value="MDY8109480.1"/>
    <property type="molecule type" value="Genomic_DNA"/>
</dbReference>
<feature type="transmembrane region" description="Helical" evidence="8">
    <location>
        <begin position="377"/>
        <end position="398"/>
    </location>
</feature>